<dbReference type="Proteomes" id="UP001519288">
    <property type="component" value="Unassembled WGS sequence"/>
</dbReference>
<dbReference type="PROSITE" id="PS50977">
    <property type="entry name" value="HTH_TETR_2"/>
    <property type="match status" value="1"/>
</dbReference>
<feature type="domain" description="HTH tetR-type" evidence="3">
    <location>
        <begin position="6"/>
        <end position="66"/>
    </location>
</feature>
<evidence type="ECO:0000259" key="3">
    <source>
        <dbReference type="PROSITE" id="PS50977"/>
    </source>
</evidence>
<protein>
    <submittedName>
        <fullName evidence="4">AcrR family transcriptional regulator</fullName>
    </submittedName>
</protein>
<gene>
    <name evidence="4" type="ORF">J2Z69_001135</name>
</gene>
<name>A0ABS4JG90_9BACL</name>
<sequence length="185" mass="21083">MNKRTSLSREIVLKQGLKISSEQGFNQLTYNGLARSLSVQPQSLYRYAPNLENLKSGIVALYLQGLIELIYHELLAYSGKEALRRFAGCVISYSQSELRFPHMVGALTEFSHTEDVAQQVEKLHTILVQILTPITEDKSMIEQNEQLFLTYLLGHLQLMNNGIAPNKANIQQNFDRNIERLISLF</sequence>
<dbReference type="SUPFAM" id="SSF46689">
    <property type="entry name" value="Homeodomain-like"/>
    <property type="match status" value="1"/>
</dbReference>
<dbReference type="EMBL" id="JAGGLD010000001">
    <property type="protein sequence ID" value="MBP2000116.1"/>
    <property type="molecule type" value="Genomic_DNA"/>
</dbReference>
<keyword evidence="1 2" id="KW-0238">DNA-binding</keyword>
<dbReference type="InterPro" id="IPR009057">
    <property type="entry name" value="Homeodomain-like_sf"/>
</dbReference>
<evidence type="ECO:0000313" key="5">
    <source>
        <dbReference type="Proteomes" id="UP001519288"/>
    </source>
</evidence>
<comment type="caution">
    <text evidence="4">The sequence shown here is derived from an EMBL/GenBank/DDBJ whole genome shotgun (WGS) entry which is preliminary data.</text>
</comment>
<evidence type="ECO:0000313" key="4">
    <source>
        <dbReference type="EMBL" id="MBP2000116.1"/>
    </source>
</evidence>
<reference evidence="4 5" key="1">
    <citation type="submission" date="2021-03" db="EMBL/GenBank/DDBJ databases">
        <title>Genomic Encyclopedia of Type Strains, Phase IV (KMG-IV): sequencing the most valuable type-strain genomes for metagenomic binning, comparative biology and taxonomic classification.</title>
        <authorList>
            <person name="Goeker M."/>
        </authorList>
    </citation>
    <scope>NUCLEOTIDE SEQUENCE [LARGE SCALE GENOMIC DNA]</scope>
    <source>
        <strain evidence="4 5">DSM 26806</strain>
    </source>
</reference>
<keyword evidence="5" id="KW-1185">Reference proteome</keyword>
<dbReference type="RefSeq" id="WP_209859882.1">
    <property type="nucleotide sequence ID" value="NZ_JAGGLD010000001.1"/>
</dbReference>
<evidence type="ECO:0000256" key="2">
    <source>
        <dbReference type="PROSITE-ProRule" id="PRU00335"/>
    </source>
</evidence>
<dbReference type="Gene3D" id="1.10.357.10">
    <property type="entry name" value="Tetracycline Repressor, domain 2"/>
    <property type="match status" value="1"/>
</dbReference>
<proteinExistence type="predicted"/>
<dbReference type="InterPro" id="IPR001647">
    <property type="entry name" value="HTH_TetR"/>
</dbReference>
<accession>A0ABS4JG90</accession>
<organism evidence="4 5">
    <name type="scientific">Paenibacillus shirakamiensis</name>
    <dbReference type="NCBI Taxonomy" id="1265935"/>
    <lineage>
        <taxon>Bacteria</taxon>
        <taxon>Bacillati</taxon>
        <taxon>Bacillota</taxon>
        <taxon>Bacilli</taxon>
        <taxon>Bacillales</taxon>
        <taxon>Paenibacillaceae</taxon>
        <taxon>Paenibacillus</taxon>
    </lineage>
</organism>
<evidence type="ECO:0000256" key="1">
    <source>
        <dbReference type="ARBA" id="ARBA00023125"/>
    </source>
</evidence>
<feature type="DNA-binding region" description="H-T-H motif" evidence="2">
    <location>
        <begin position="29"/>
        <end position="48"/>
    </location>
</feature>